<comment type="catalytic activity">
    <reaction evidence="1">
        <text>GDP-alpha-D-glucose + phosphate = alpha-D-glucose 1-phosphate + GDP + H(+)</text>
        <dbReference type="Rhea" id="RHEA:30387"/>
        <dbReference type="ChEBI" id="CHEBI:15378"/>
        <dbReference type="ChEBI" id="CHEBI:43474"/>
        <dbReference type="ChEBI" id="CHEBI:58189"/>
        <dbReference type="ChEBI" id="CHEBI:58601"/>
        <dbReference type="ChEBI" id="CHEBI:62230"/>
        <dbReference type="EC" id="2.7.7.78"/>
    </reaction>
</comment>
<gene>
    <name evidence="15" type="ORF">HICCMSTLAB_LOCUS3926</name>
</gene>
<feature type="domain" description="GDPGP1-like C-terminal" evidence="13">
    <location>
        <begin position="200"/>
        <end position="319"/>
    </location>
</feature>
<dbReference type="OrthoDB" id="417175at2759"/>
<proteinExistence type="inferred from homology"/>
<dbReference type="InterPro" id="IPR058866">
    <property type="entry name" value="GDPGP1_N"/>
</dbReference>
<evidence type="ECO:0000256" key="9">
    <source>
        <dbReference type="ARBA" id="ARBA00022679"/>
    </source>
</evidence>
<dbReference type="Proteomes" id="UP000786811">
    <property type="component" value="Unassembled WGS sequence"/>
</dbReference>
<keyword evidence="12" id="KW-0378">Hydrolase</keyword>
<keyword evidence="10" id="KW-0548">Nucleotidyltransferase</keyword>
<dbReference type="InterPro" id="IPR026506">
    <property type="entry name" value="GDPGP"/>
</dbReference>
<evidence type="ECO:0000256" key="7">
    <source>
        <dbReference type="ARBA" id="ARBA00022490"/>
    </source>
</evidence>
<evidence type="ECO:0000256" key="12">
    <source>
        <dbReference type="ARBA" id="ARBA00022801"/>
    </source>
</evidence>
<evidence type="ECO:0000256" key="1">
    <source>
        <dbReference type="ARBA" id="ARBA00000063"/>
    </source>
</evidence>
<keyword evidence="16" id="KW-1185">Reference proteome</keyword>
<dbReference type="PANTHER" id="PTHR20884">
    <property type="entry name" value="GDP-D-GLUCOSE PHOSPHORYLASE 1"/>
    <property type="match status" value="1"/>
</dbReference>
<dbReference type="PANTHER" id="PTHR20884:SF8">
    <property type="entry name" value="GDP-D-GLUCOSE PHOSPHORYLASE 1"/>
    <property type="match status" value="1"/>
</dbReference>
<dbReference type="EMBL" id="CAJNRD030001118">
    <property type="protein sequence ID" value="CAG5083779.1"/>
    <property type="molecule type" value="Genomic_DNA"/>
</dbReference>
<comment type="function">
    <text evidence="2">Specific and highly efficient GDP-D-glucose phosphorylase regulating the levels of GDP-D-glucose in cells.</text>
</comment>
<evidence type="ECO:0000256" key="8">
    <source>
        <dbReference type="ARBA" id="ARBA00022658"/>
    </source>
</evidence>
<keyword evidence="11" id="KW-0547">Nucleotide-binding</keyword>
<evidence type="ECO:0000256" key="5">
    <source>
        <dbReference type="ARBA" id="ARBA00012507"/>
    </source>
</evidence>
<dbReference type="AlphaFoldDB" id="A0A8J2MCR4"/>
<dbReference type="GO" id="GO:0080048">
    <property type="term" value="F:GDP-D-glucose phosphorylase activity"/>
    <property type="evidence" value="ECO:0007669"/>
    <property type="project" value="UniProtKB-EC"/>
</dbReference>
<evidence type="ECO:0000259" key="14">
    <source>
        <dbReference type="Pfam" id="PF26217"/>
    </source>
</evidence>
<reference evidence="15" key="1">
    <citation type="submission" date="2021-04" db="EMBL/GenBank/DDBJ databases">
        <authorList>
            <person name="Chebbi M.A.C M."/>
        </authorList>
    </citation>
    <scope>NUCLEOTIDE SEQUENCE</scope>
</reference>
<dbReference type="Pfam" id="PF26216">
    <property type="entry name" value="GDPGP1_C"/>
    <property type="match status" value="1"/>
</dbReference>
<dbReference type="GO" id="GO:0005737">
    <property type="term" value="C:cytoplasm"/>
    <property type="evidence" value="ECO:0007669"/>
    <property type="project" value="UniProtKB-SubCell"/>
</dbReference>
<protein>
    <recommendedName>
        <fullName evidence="6">GDP-D-glucose phosphorylase 1</fullName>
        <ecNumber evidence="5">2.7.7.78</ecNumber>
    </recommendedName>
</protein>
<dbReference type="GO" id="GO:0000166">
    <property type="term" value="F:nucleotide binding"/>
    <property type="evidence" value="ECO:0007669"/>
    <property type="project" value="UniProtKB-KW"/>
</dbReference>
<dbReference type="GO" id="GO:0016787">
    <property type="term" value="F:hydrolase activity"/>
    <property type="evidence" value="ECO:0007669"/>
    <property type="project" value="UniProtKB-KW"/>
</dbReference>
<organism evidence="15 16">
    <name type="scientific">Cotesia congregata</name>
    <name type="common">Parasitoid wasp</name>
    <name type="synonym">Apanteles congregatus</name>
    <dbReference type="NCBI Taxonomy" id="51543"/>
    <lineage>
        <taxon>Eukaryota</taxon>
        <taxon>Metazoa</taxon>
        <taxon>Ecdysozoa</taxon>
        <taxon>Arthropoda</taxon>
        <taxon>Hexapoda</taxon>
        <taxon>Insecta</taxon>
        <taxon>Pterygota</taxon>
        <taxon>Neoptera</taxon>
        <taxon>Endopterygota</taxon>
        <taxon>Hymenoptera</taxon>
        <taxon>Apocrita</taxon>
        <taxon>Ichneumonoidea</taxon>
        <taxon>Braconidae</taxon>
        <taxon>Microgastrinae</taxon>
        <taxon>Cotesia</taxon>
    </lineage>
</organism>
<comment type="subcellular location">
    <subcellularLocation>
        <location evidence="3">Cytoplasm</location>
    </subcellularLocation>
</comment>
<evidence type="ECO:0000256" key="6">
    <source>
        <dbReference type="ARBA" id="ARBA00018857"/>
    </source>
</evidence>
<evidence type="ECO:0000256" key="11">
    <source>
        <dbReference type="ARBA" id="ARBA00022741"/>
    </source>
</evidence>
<evidence type="ECO:0000256" key="2">
    <source>
        <dbReference type="ARBA" id="ARBA00003049"/>
    </source>
</evidence>
<comment type="similarity">
    <text evidence="4">Belongs to the GDPGP1 family.</text>
</comment>
<evidence type="ECO:0000259" key="13">
    <source>
        <dbReference type="Pfam" id="PF26216"/>
    </source>
</evidence>
<evidence type="ECO:0000313" key="16">
    <source>
        <dbReference type="Proteomes" id="UP000786811"/>
    </source>
</evidence>
<dbReference type="Pfam" id="PF26217">
    <property type="entry name" value="GDPGP1_N"/>
    <property type="match status" value="1"/>
</dbReference>
<dbReference type="GO" id="GO:0006006">
    <property type="term" value="P:glucose metabolic process"/>
    <property type="evidence" value="ECO:0007669"/>
    <property type="project" value="TreeGrafter"/>
</dbReference>
<dbReference type="GO" id="GO:0005085">
    <property type="term" value="F:guanyl-nucleotide exchange factor activity"/>
    <property type="evidence" value="ECO:0007669"/>
    <property type="project" value="UniProtKB-KW"/>
</dbReference>
<sequence length="334" mass="38896">MAELTSKIFNYKQEDFIFEIKEPGESEFDRLLIEKWKHAEDNNILRYKLVINKEKRLSGKYNFLMQLNLDRAQNRRTPENITSIKQPFDPTRFNFTKIPEEEIIIDLSNGQGNDVIAVNVSPFAYGHVLFLSDRLKCLPQVLTKRSLAQIIQLFLLSRSPHLRAVFNGLCAYASVNHLHWHFYYLKHEMLLEEIELECLTNQVYILKDYPARGFCLKLSSFPDKNLENFVTKIFFIMEWLQNNEVAHNIAITRAKSPGQTFYDDVRVYIWATKISTGIKDTSAFVPAVSESFGLLCIRNQEAYETLTEEEVIKCLEEVTEPFHALCPKLKALLN</sequence>
<evidence type="ECO:0000256" key="3">
    <source>
        <dbReference type="ARBA" id="ARBA00004496"/>
    </source>
</evidence>
<keyword evidence="7" id="KW-0963">Cytoplasm</keyword>
<dbReference type="EC" id="2.7.7.78" evidence="5"/>
<comment type="caution">
    <text evidence="15">The sequence shown here is derived from an EMBL/GenBank/DDBJ whole genome shotgun (WGS) entry which is preliminary data.</text>
</comment>
<keyword evidence="9" id="KW-0808">Transferase</keyword>
<name>A0A8J2MCR4_COTCN</name>
<evidence type="ECO:0000256" key="4">
    <source>
        <dbReference type="ARBA" id="ARBA00006451"/>
    </source>
</evidence>
<feature type="domain" description="GDPGP1-like N-terminal" evidence="14">
    <location>
        <begin position="27"/>
        <end position="183"/>
    </location>
</feature>
<keyword evidence="8" id="KW-0344">Guanine-nucleotide releasing factor</keyword>
<dbReference type="InterPro" id="IPR058865">
    <property type="entry name" value="GDPGP1_C"/>
</dbReference>
<evidence type="ECO:0000256" key="10">
    <source>
        <dbReference type="ARBA" id="ARBA00022695"/>
    </source>
</evidence>
<accession>A0A8J2MCR4</accession>
<evidence type="ECO:0000313" key="15">
    <source>
        <dbReference type="EMBL" id="CAG5083779.1"/>
    </source>
</evidence>